<dbReference type="Pfam" id="PF24363">
    <property type="entry name" value="DUF7519"/>
    <property type="match status" value="1"/>
</dbReference>
<keyword evidence="4" id="KW-1185">Reference proteome</keyword>
<feature type="transmembrane region" description="Helical" evidence="2">
    <location>
        <begin position="164"/>
        <end position="182"/>
    </location>
</feature>
<keyword evidence="2" id="KW-0472">Membrane</keyword>
<dbReference type="EMBL" id="JBHSXN010000001">
    <property type="protein sequence ID" value="MFC6952142.1"/>
    <property type="molecule type" value="Genomic_DNA"/>
</dbReference>
<dbReference type="AlphaFoldDB" id="A0ABD5VG41"/>
<organism evidence="3 4">
    <name type="scientific">Halorubellus litoreus</name>
    <dbReference type="NCBI Taxonomy" id="755308"/>
    <lineage>
        <taxon>Archaea</taxon>
        <taxon>Methanobacteriati</taxon>
        <taxon>Methanobacteriota</taxon>
        <taxon>Stenosarchaea group</taxon>
        <taxon>Halobacteria</taxon>
        <taxon>Halobacteriales</taxon>
        <taxon>Halorubellaceae</taxon>
        <taxon>Halorubellus</taxon>
    </lineage>
</organism>
<feature type="transmembrane region" description="Helical" evidence="2">
    <location>
        <begin position="75"/>
        <end position="96"/>
    </location>
</feature>
<evidence type="ECO:0000256" key="1">
    <source>
        <dbReference type="SAM" id="MobiDB-lite"/>
    </source>
</evidence>
<proteinExistence type="predicted"/>
<keyword evidence="2" id="KW-0812">Transmembrane</keyword>
<evidence type="ECO:0000256" key="2">
    <source>
        <dbReference type="SAM" id="Phobius"/>
    </source>
</evidence>
<reference evidence="3 4" key="1">
    <citation type="journal article" date="2019" name="Int. J. Syst. Evol. Microbiol.">
        <title>The Global Catalogue of Microorganisms (GCM) 10K type strain sequencing project: providing services to taxonomists for standard genome sequencing and annotation.</title>
        <authorList>
            <consortium name="The Broad Institute Genomics Platform"/>
            <consortium name="The Broad Institute Genome Sequencing Center for Infectious Disease"/>
            <person name="Wu L."/>
            <person name="Ma J."/>
        </authorList>
    </citation>
    <scope>NUCLEOTIDE SEQUENCE [LARGE SCALE GENOMIC DNA]</scope>
    <source>
        <strain evidence="3 4">GX26</strain>
    </source>
</reference>
<dbReference type="Proteomes" id="UP001596395">
    <property type="component" value="Unassembled WGS sequence"/>
</dbReference>
<protein>
    <submittedName>
        <fullName evidence="3">Uncharacterized protein</fullName>
    </submittedName>
</protein>
<feature type="transmembrane region" description="Helical" evidence="2">
    <location>
        <begin position="32"/>
        <end position="63"/>
    </location>
</feature>
<comment type="caution">
    <text evidence="3">The sequence shown here is derived from an EMBL/GenBank/DDBJ whole genome shotgun (WGS) entry which is preliminary data.</text>
</comment>
<gene>
    <name evidence="3" type="ORF">ACFQGB_04630</name>
</gene>
<name>A0ABD5VG41_9EURY</name>
<feature type="region of interest" description="Disordered" evidence="1">
    <location>
        <begin position="1"/>
        <end position="22"/>
    </location>
</feature>
<keyword evidence="2" id="KW-1133">Transmembrane helix</keyword>
<sequence length="183" mass="16741">MTDRDGSTGGAEGRAVAPSGESDGLGATNPGFVAAALAAVVAFAATAPASWLATAAAGGGALALAAGARRGRGPLVRAGSVALAAGAVLAGLGGAAPVATALGAWGALVAWDGASYALAVDAQVGTATDRGVALAHVRDATLVGALGLAVAAAAFLAGAGGTPVVAGVAIVAAVALVLALVLD</sequence>
<evidence type="ECO:0000313" key="3">
    <source>
        <dbReference type="EMBL" id="MFC6952142.1"/>
    </source>
</evidence>
<evidence type="ECO:0000313" key="4">
    <source>
        <dbReference type="Proteomes" id="UP001596395"/>
    </source>
</evidence>
<dbReference type="RefSeq" id="WP_336349134.1">
    <property type="nucleotide sequence ID" value="NZ_JAZAQL010000001.1"/>
</dbReference>
<feature type="transmembrane region" description="Helical" evidence="2">
    <location>
        <begin position="102"/>
        <end position="119"/>
    </location>
</feature>
<feature type="transmembrane region" description="Helical" evidence="2">
    <location>
        <begin position="140"/>
        <end position="158"/>
    </location>
</feature>
<dbReference type="InterPro" id="IPR055941">
    <property type="entry name" value="DUF7519"/>
</dbReference>
<accession>A0ABD5VG41</accession>